<gene>
    <name evidence="3" type="ORF">FUA23_02385</name>
</gene>
<evidence type="ECO:0000256" key="1">
    <source>
        <dbReference type="SAM" id="Coils"/>
    </source>
</evidence>
<dbReference type="Proteomes" id="UP000321907">
    <property type="component" value="Unassembled WGS sequence"/>
</dbReference>
<dbReference type="InterPro" id="IPR024983">
    <property type="entry name" value="CHAT_dom"/>
</dbReference>
<keyword evidence="1" id="KW-0175">Coiled coil</keyword>
<dbReference type="OrthoDB" id="9771112at2"/>
<accession>A0A5C7FZE2</accession>
<proteinExistence type="predicted"/>
<dbReference type="EMBL" id="VOXD01000003">
    <property type="protein sequence ID" value="TXF91096.1"/>
    <property type="molecule type" value="Genomic_DNA"/>
</dbReference>
<organism evidence="3 4">
    <name type="scientific">Neolewinella aurantiaca</name>
    <dbReference type="NCBI Taxonomy" id="2602767"/>
    <lineage>
        <taxon>Bacteria</taxon>
        <taxon>Pseudomonadati</taxon>
        <taxon>Bacteroidota</taxon>
        <taxon>Saprospiria</taxon>
        <taxon>Saprospirales</taxon>
        <taxon>Lewinellaceae</taxon>
        <taxon>Neolewinella</taxon>
    </lineage>
</organism>
<name>A0A5C7FZE2_9BACT</name>
<reference evidence="3 4" key="1">
    <citation type="submission" date="2019-08" db="EMBL/GenBank/DDBJ databases">
        <title>Lewinella sp. strain SSH13 Genome sequencing and assembly.</title>
        <authorList>
            <person name="Kim I."/>
        </authorList>
    </citation>
    <scope>NUCLEOTIDE SEQUENCE [LARGE SCALE GENOMIC DNA]</scope>
    <source>
        <strain evidence="3 4">SSH13</strain>
    </source>
</reference>
<dbReference type="AlphaFoldDB" id="A0A5C7FZE2"/>
<evidence type="ECO:0000313" key="3">
    <source>
        <dbReference type="EMBL" id="TXF91096.1"/>
    </source>
</evidence>
<sequence length="977" mass="110252">MPLSLPPDLRNRLLARFEGAEARAVRLVDEASSLKSAADRWPALFRETWDKSADHHRLFLHGRLLDYPPADDEETEMIQQWLAFVRRQNDESDDNPIKTLEFHELIGSFYPRFIDAGDTPDPVETMSNLISEVHQAIKDYGDVDTKGDLATLLLNCIEVLSSYYEQRNDLLQAVAHANMAVIKAEDFGRRGRAMKNRCRSAKLLFVGSRNIDEALNLVLPIWEVVQDRPPSLDRAVLAYTLAKGYAQTGDLTETNYFLEKIVADLRAIGLGLDEDDTAAVFNSWLNTLPSWEPRANYTLERFMAAATLHGQYATLREITVPAPEDRKFWQERRERCLDMIEKCRELQAYQELVDQHVIAGQPIPAFTAWNEQRLDHAASNFNQWLTAIYDRFEEGDQSDELHTALYTKLEDDTVKSDLVNEMLVWQLIGEFHTCRGEVEDSEKALNTAYELATTANRLEEQLHILKLMVGNYLGPDHIGQRLDTCLSAIDLIEAARADITTPYQRSAFIQDKYEFYALSLKISWKNNDTDLMLGLMELVKARGYKEALLRQGEEAEDLKEELGALHRQSMEADPETLASVTRRRQILYDTRLLRARSQREPFDYRAASFFKVTEGLGEGEAVLNYCELIGGVWFFQLITGDRLLAQEYQVDEEWLHEHIAAFGGGLPAGYRGRAMAGYVPKYRDRTFARPELKHKELAEWLLPDEFREALIGCRHLRICPHHELHAVPFHALPYEGGYLIEQFAVSYLPNLSCLPLAPSSGNEGGSVALIGTDCFADFNGQGLTSLPGALAEVNELAAYYNDIGVPVLNFNGEAARREHILSRDAVQELETCRVVHLAVHGEDPLAESPMDARLFLRDGFIDGFDVSLLRLSAEVVVLSACFAGARPQAVRGFDELAADDMYGLQSAFFSAGASSVLGALWPVEDQTGKELMVAFHQHLQGHSPAEALRLATLEYLRLAPPERRGVVYWGSFFLVEG</sequence>
<keyword evidence="4" id="KW-1185">Reference proteome</keyword>
<evidence type="ECO:0000259" key="2">
    <source>
        <dbReference type="Pfam" id="PF12770"/>
    </source>
</evidence>
<comment type="caution">
    <text evidence="3">The sequence shown here is derived from an EMBL/GenBank/DDBJ whole genome shotgun (WGS) entry which is preliminary data.</text>
</comment>
<protein>
    <submittedName>
        <fullName evidence="3">CHAT domain-containing protein</fullName>
    </submittedName>
</protein>
<dbReference type="Pfam" id="PF12770">
    <property type="entry name" value="CHAT"/>
    <property type="match status" value="1"/>
</dbReference>
<feature type="coiled-coil region" evidence="1">
    <location>
        <begin position="541"/>
        <end position="568"/>
    </location>
</feature>
<evidence type="ECO:0000313" key="4">
    <source>
        <dbReference type="Proteomes" id="UP000321907"/>
    </source>
</evidence>
<dbReference type="RefSeq" id="WP_147929116.1">
    <property type="nucleotide sequence ID" value="NZ_VOXD01000003.1"/>
</dbReference>
<feature type="domain" description="CHAT" evidence="2">
    <location>
        <begin position="695"/>
        <end position="974"/>
    </location>
</feature>